<dbReference type="PROSITE" id="PS01176">
    <property type="entry name" value="IF2"/>
    <property type="match status" value="1"/>
</dbReference>
<feature type="binding site" evidence="8">
    <location>
        <begin position="521"/>
        <end position="528"/>
    </location>
    <ligand>
        <name>GTP</name>
        <dbReference type="ChEBI" id="CHEBI:37565"/>
    </ligand>
</feature>
<dbReference type="InterPro" id="IPR053905">
    <property type="entry name" value="EF-G-like_DII"/>
</dbReference>
<evidence type="ECO:0000256" key="8">
    <source>
        <dbReference type="HAMAP-Rule" id="MF_00100"/>
    </source>
</evidence>
<dbReference type="GO" id="GO:0005525">
    <property type="term" value="F:GTP binding"/>
    <property type="evidence" value="ECO:0007669"/>
    <property type="project" value="UniProtKB-KW"/>
</dbReference>
<evidence type="ECO:0000256" key="3">
    <source>
        <dbReference type="ARBA" id="ARBA00022540"/>
    </source>
</evidence>
<evidence type="ECO:0000256" key="4">
    <source>
        <dbReference type="ARBA" id="ARBA00022741"/>
    </source>
</evidence>
<dbReference type="InterPro" id="IPR006847">
    <property type="entry name" value="IF2_N"/>
</dbReference>
<dbReference type="PANTHER" id="PTHR43381:SF5">
    <property type="entry name" value="TR-TYPE G DOMAIN-CONTAINING PROTEIN"/>
    <property type="match status" value="1"/>
</dbReference>
<evidence type="ECO:0000256" key="1">
    <source>
        <dbReference type="ARBA" id="ARBA00007733"/>
    </source>
</evidence>
<comment type="similarity">
    <text evidence="1 8 9">Belongs to the TRAFAC class translation factor GTPase superfamily. Classic translation factor GTPase family. IF-2 subfamily.</text>
</comment>
<feature type="compositionally biased region" description="Basic and acidic residues" evidence="10">
    <location>
        <begin position="57"/>
        <end position="72"/>
    </location>
</feature>
<dbReference type="Pfam" id="PF22042">
    <property type="entry name" value="EF-G_D2"/>
    <property type="match status" value="1"/>
</dbReference>
<evidence type="ECO:0000256" key="2">
    <source>
        <dbReference type="ARBA" id="ARBA00020675"/>
    </source>
</evidence>
<keyword evidence="13" id="KW-1185">Reference proteome</keyword>
<keyword evidence="4 8" id="KW-0547">Nucleotide-binding</keyword>
<dbReference type="InterPro" id="IPR036925">
    <property type="entry name" value="TIF_IF2_dom3_sf"/>
</dbReference>
<dbReference type="OrthoDB" id="9811804at2"/>
<feature type="compositionally biased region" description="Low complexity" evidence="10">
    <location>
        <begin position="297"/>
        <end position="338"/>
    </location>
</feature>
<keyword evidence="5 8" id="KW-0648">Protein biosynthesis</keyword>
<dbReference type="InterPro" id="IPR009000">
    <property type="entry name" value="Transl_B-barrel_sf"/>
</dbReference>
<dbReference type="InterPro" id="IPR005225">
    <property type="entry name" value="Small_GTP-bd"/>
</dbReference>
<feature type="domain" description="Tr-type G" evidence="11">
    <location>
        <begin position="512"/>
        <end position="681"/>
    </location>
</feature>
<comment type="function">
    <text evidence="7 8 9">One of the essential components for the initiation of protein synthesis. Protects formylmethionyl-tRNA from spontaneous hydrolysis and promotes its binding to the 30S ribosomal subunits. Also involved in the hydrolysis of GTP during the formation of the 70S ribosomal complex.</text>
</comment>
<dbReference type="HAMAP" id="MF_00100_B">
    <property type="entry name" value="IF_2_B"/>
    <property type="match status" value="1"/>
</dbReference>
<dbReference type="AlphaFoldDB" id="A0A415E4G2"/>
<evidence type="ECO:0000313" key="13">
    <source>
        <dbReference type="Proteomes" id="UP000284841"/>
    </source>
</evidence>
<dbReference type="CDD" id="cd01887">
    <property type="entry name" value="IF2_eIF5B"/>
    <property type="match status" value="1"/>
</dbReference>
<evidence type="ECO:0000313" key="12">
    <source>
        <dbReference type="EMBL" id="RHJ88522.1"/>
    </source>
</evidence>
<evidence type="ECO:0000256" key="10">
    <source>
        <dbReference type="SAM" id="MobiDB-lite"/>
    </source>
</evidence>
<proteinExistence type="inferred from homology"/>
<dbReference type="EMBL" id="QRMS01000002">
    <property type="protein sequence ID" value="RHJ88522.1"/>
    <property type="molecule type" value="Genomic_DNA"/>
</dbReference>
<dbReference type="InterPro" id="IPR000795">
    <property type="entry name" value="T_Tr_GTP-bd_dom"/>
</dbReference>
<accession>A0A415E4G2</accession>
<name>A0A415E4G2_9FIRM</name>
<evidence type="ECO:0000256" key="7">
    <source>
        <dbReference type="ARBA" id="ARBA00025162"/>
    </source>
</evidence>
<feature type="compositionally biased region" description="Low complexity" evidence="10">
    <location>
        <begin position="252"/>
        <end position="290"/>
    </location>
</feature>
<reference evidence="12 13" key="1">
    <citation type="submission" date="2018-08" db="EMBL/GenBank/DDBJ databases">
        <title>A genome reference for cultivated species of the human gut microbiota.</title>
        <authorList>
            <person name="Zou Y."/>
            <person name="Xue W."/>
            <person name="Luo G."/>
        </authorList>
    </citation>
    <scope>NUCLEOTIDE SEQUENCE [LARGE SCALE GENOMIC DNA]</scope>
    <source>
        <strain evidence="12 13">AM07-24</strain>
    </source>
</reference>
<feature type="compositionally biased region" description="Low complexity" evidence="10">
    <location>
        <begin position="200"/>
        <end position="245"/>
    </location>
</feature>
<dbReference type="Gene3D" id="3.40.50.300">
    <property type="entry name" value="P-loop containing nucleotide triphosphate hydrolases"/>
    <property type="match status" value="1"/>
</dbReference>
<feature type="binding site" evidence="8">
    <location>
        <begin position="621"/>
        <end position="624"/>
    </location>
    <ligand>
        <name>GTP</name>
        <dbReference type="ChEBI" id="CHEBI:37565"/>
    </ligand>
</feature>
<dbReference type="FunFam" id="3.40.50.300:FF:000019">
    <property type="entry name" value="Translation initiation factor IF-2"/>
    <property type="match status" value="1"/>
</dbReference>
<dbReference type="Gene3D" id="3.40.50.10050">
    <property type="entry name" value="Translation initiation factor IF- 2, domain 3"/>
    <property type="match status" value="1"/>
</dbReference>
<dbReference type="InterPro" id="IPR044145">
    <property type="entry name" value="IF2_II"/>
</dbReference>
<feature type="region of interest" description="Disordered" evidence="10">
    <location>
        <begin position="57"/>
        <end position="410"/>
    </location>
</feature>
<dbReference type="GO" id="GO:0005829">
    <property type="term" value="C:cytosol"/>
    <property type="evidence" value="ECO:0007669"/>
    <property type="project" value="TreeGrafter"/>
</dbReference>
<feature type="compositionally biased region" description="Basic and acidic residues" evidence="10">
    <location>
        <begin position="143"/>
        <end position="199"/>
    </location>
</feature>
<sequence>MTKKVHELAKELNVSSKELQEKAGQLGISVSSHMSVLSDADIVKIKGAKTETKIVKAEAKKKDHPEQEEPRVTVKAAVRPGLPNRPKPPMGKPVVDTEYLANKHKPPVGKPVVNKEELENRSKKSEETEAPSVKAEAAAPVEKQPEKEIAKPAPRTAEKSAGDKSANDSKTHEGSSRNSEHRSDHNDNRSHGDRNDRNNNNRGSYGDRSSNNRGGSGDRSSNNRGSYGDRNNNNRSGSGDRNNNRSGGGYGDRNNNNRPSGNGDRNNNNRSGGGYNNNRPSGSGDRNNNRPGGGSGDRSSNNRGSYGDRNNNRGGSNDRNNNNRSGGGYNNNRPSGSGDRNNNRPGGGSGDRNNNRPGGQRKDRPQGEKMEVKPSIAKRDDSKKKPDKERNKFAKLERRSLEKQTRKKHVKQKPVVVEPMIEEEALPEGTIVLNVPITVAGFCEQTEVSTSKVIMTLMKLGIMANINQNVDEDTVMVLAEDLGLSVVVGKVEEKQEEEGLELFEDEEGDLKSRPPIITVMGHVDHGKTSLLDAIRKTNVTASESGGITQHIGASEVKINGQKIVFLDTPGHEAFTAMRARGAHVTDMAVLVVAADDSVKPQTIESISHAKAAGVPIIVAINKMDKPGANPDKVKQDLTEHGILVEDWGGDVISVPVSAKSGDGIVNLLEMILLQAEVMELKANPNRLAMGSVIEARLDKSKGPVASLLVTNGTLHSGQSIVAGTCSGRIRLMTDFKGRTIKKAGPATAVEILGLTDVPQAGDEFNAVKEDKMAREIAEHRKEKLREEVLARNASSTLEQLFSQIQAGEVKELNLIIKGDVQGSVGALVASLEKLNNENVKVNIIHTGVGTVTESDVMLAGTSGAIIIGFNVRPSTAVQTMADRDNIQIRTYRVIYDVIDDVENAMKGMLDPEFKEEILGKVEIRSTFKVPGVGIVGGAYVQEGKVVRNAEIRLVRDGIVIHEGKISSLKRFKDDAKEVATGYECGIGIEAYNDIKEGDIIECFHMVEIERN</sequence>
<dbReference type="SUPFAM" id="SSF50447">
    <property type="entry name" value="Translation proteins"/>
    <property type="match status" value="2"/>
</dbReference>
<dbReference type="SUPFAM" id="SSF52156">
    <property type="entry name" value="Initiation factor IF2/eIF5b, domain 3"/>
    <property type="match status" value="1"/>
</dbReference>
<dbReference type="Gene3D" id="2.40.30.10">
    <property type="entry name" value="Translation factors"/>
    <property type="match status" value="2"/>
</dbReference>
<feature type="binding site" evidence="8">
    <location>
        <begin position="567"/>
        <end position="571"/>
    </location>
    <ligand>
        <name>GTP</name>
        <dbReference type="ChEBI" id="CHEBI:37565"/>
    </ligand>
</feature>
<dbReference type="PANTHER" id="PTHR43381">
    <property type="entry name" value="TRANSLATION INITIATION FACTOR IF-2-RELATED"/>
    <property type="match status" value="1"/>
</dbReference>
<keyword evidence="6 8" id="KW-0342">GTP-binding</keyword>
<evidence type="ECO:0000259" key="11">
    <source>
        <dbReference type="PROSITE" id="PS51722"/>
    </source>
</evidence>
<dbReference type="PROSITE" id="PS51722">
    <property type="entry name" value="G_TR_2"/>
    <property type="match status" value="1"/>
</dbReference>
<dbReference type="CDD" id="cd03692">
    <property type="entry name" value="mtIF2_IVc"/>
    <property type="match status" value="1"/>
</dbReference>
<dbReference type="InterPro" id="IPR015760">
    <property type="entry name" value="TIF_IF2"/>
</dbReference>
<comment type="caution">
    <text evidence="12">The sequence shown here is derived from an EMBL/GenBank/DDBJ whole genome shotgun (WGS) entry which is preliminary data.</text>
</comment>
<feature type="region of interest" description="G-domain" evidence="8">
    <location>
        <begin position="515"/>
        <end position="663"/>
    </location>
</feature>
<dbReference type="FunFam" id="2.40.30.10:FF:000007">
    <property type="entry name" value="Translation initiation factor IF-2"/>
    <property type="match status" value="1"/>
</dbReference>
<dbReference type="InterPro" id="IPR027417">
    <property type="entry name" value="P-loop_NTPase"/>
</dbReference>
<dbReference type="Pfam" id="PF04760">
    <property type="entry name" value="IF2_N"/>
    <property type="match status" value="2"/>
</dbReference>
<keyword evidence="3 8" id="KW-0396">Initiation factor</keyword>
<dbReference type="NCBIfam" id="TIGR00487">
    <property type="entry name" value="IF-2"/>
    <property type="match status" value="1"/>
</dbReference>
<evidence type="ECO:0000256" key="9">
    <source>
        <dbReference type="RuleBase" id="RU000644"/>
    </source>
</evidence>
<comment type="subcellular location">
    <subcellularLocation>
        <location evidence="8">Cytoplasm</location>
    </subcellularLocation>
</comment>
<dbReference type="GO" id="GO:0003924">
    <property type="term" value="F:GTPase activity"/>
    <property type="evidence" value="ECO:0007669"/>
    <property type="project" value="UniProtKB-UniRule"/>
</dbReference>
<dbReference type="CDD" id="cd03702">
    <property type="entry name" value="IF2_mtIF2_II"/>
    <property type="match status" value="1"/>
</dbReference>
<protein>
    <recommendedName>
        <fullName evidence="2 8">Translation initiation factor IF-2</fullName>
    </recommendedName>
</protein>
<dbReference type="FunFam" id="2.40.30.10:FF:000008">
    <property type="entry name" value="Translation initiation factor IF-2"/>
    <property type="match status" value="1"/>
</dbReference>
<keyword evidence="8" id="KW-0963">Cytoplasm</keyword>
<evidence type="ECO:0000256" key="5">
    <source>
        <dbReference type="ARBA" id="ARBA00022917"/>
    </source>
</evidence>
<organism evidence="12 13">
    <name type="scientific">Emergencia timonensis</name>
    <dbReference type="NCBI Taxonomy" id="1776384"/>
    <lineage>
        <taxon>Bacteria</taxon>
        <taxon>Bacillati</taxon>
        <taxon>Bacillota</taxon>
        <taxon>Clostridia</taxon>
        <taxon>Peptostreptococcales</taxon>
        <taxon>Anaerovoracaceae</taxon>
        <taxon>Emergencia</taxon>
    </lineage>
</organism>
<dbReference type="InterPro" id="IPR000178">
    <property type="entry name" value="TF_IF2_bacterial-like"/>
</dbReference>
<dbReference type="Pfam" id="PF11987">
    <property type="entry name" value="IF-2"/>
    <property type="match status" value="1"/>
</dbReference>
<dbReference type="RefSeq" id="WP_118335194.1">
    <property type="nucleotide sequence ID" value="NZ_AP025567.1"/>
</dbReference>
<dbReference type="SUPFAM" id="SSF52540">
    <property type="entry name" value="P-loop containing nucleoside triphosphate hydrolases"/>
    <property type="match status" value="1"/>
</dbReference>
<dbReference type="STRING" id="1776384.GCA_900086585_04167"/>
<feature type="compositionally biased region" description="Basic and acidic residues" evidence="10">
    <location>
        <begin position="113"/>
        <end position="127"/>
    </location>
</feature>
<dbReference type="NCBIfam" id="TIGR00231">
    <property type="entry name" value="small_GTP"/>
    <property type="match status" value="1"/>
</dbReference>
<dbReference type="Gene3D" id="1.10.10.2480">
    <property type="match status" value="1"/>
</dbReference>
<dbReference type="Proteomes" id="UP000284841">
    <property type="component" value="Unassembled WGS sequence"/>
</dbReference>
<dbReference type="FunFam" id="3.40.50.10050:FF:000001">
    <property type="entry name" value="Translation initiation factor IF-2"/>
    <property type="match status" value="1"/>
</dbReference>
<dbReference type="Pfam" id="PF00009">
    <property type="entry name" value="GTP_EFTU"/>
    <property type="match status" value="1"/>
</dbReference>
<gene>
    <name evidence="8" type="primary">infB</name>
    <name evidence="12" type="ORF">DW099_09080</name>
</gene>
<dbReference type="GO" id="GO:0003743">
    <property type="term" value="F:translation initiation factor activity"/>
    <property type="evidence" value="ECO:0007669"/>
    <property type="project" value="UniProtKB-UniRule"/>
</dbReference>
<feature type="compositionally biased region" description="Basic and acidic residues" evidence="10">
    <location>
        <begin position="360"/>
        <end position="404"/>
    </location>
</feature>
<dbReference type="InterPro" id="IPR023115">
    <property type="entry name" value="TIF_IF2_dom3"/>
</dbReference>
<evidence type="ECO:0000256" key="6">
    <source>
        <dbReference type="ARBA" id="ARBA00023134"/>
    </source>
</evidence>